<dbReference type="EMBL" id="CAJNNV010025221">
    <property type="protein sequence ID" value="CAE8613221.1"/>
    <property type="molecule type" value="Genomic_DNA"/>
</dbReference>
<dbReference type="GO" id="GO:0008519">
    <property type="term" value="F:ammonium channel activity"/>
    <property type="evidence" value="ECO:0007669"/>
    <property type="project" value="InterPro"/>
</dbReference>
<protein>
    <recommendedName>
        <fullName evidence="8">Ammonium transporter</fullName>
    </recommendedName>
</protein>
<dbReference type="Pfam" id="PF00909">
    <property type="entry name" value="Ammonium_transp"/>
    <property type="match status" value="1"/>
</dbReference>
<sequence>MLMHAGFSMLEAGCCRAKNTSNVLMKNLVNVCMGTIGWWVFGWALAYGGPYEDDGTLSGKFIGRKEFLGEGMLVETATGVMPATAPNDHMVAWFFQWAFCTAGATIVSGGVAERVQSPSYAIFAFVMAAFIYPVVVAWTWGYGWMYGSIGTLSTGFMDFAGSGIVHLCGGVAALAGTCVLGPRKGRFDPERSEEFEAHSLPLVVLGTFILWFGWYGFNPGSTLSMNDAETGAKAAMIAMNTTLSAATGGITVFTLRYIITRKYDVGGLCNGILAGLVSITAGCSNMESGSAVATGFIGAIIYQLASMLLVKLKIDDPVDASPVHGACGAWGCLAAALFDFGKDFECYHGWGGWTGTPSANAPLKCANGGDAIVAQIVMVVTISVWSLTFASLTFGLMRFTGMLRIDDYTEEVGMDARMHSPGKAYIMNPTPGPPPPPEGANVLCMAVEVVERLSVTRRACLEFYSSPHSIFLTKYLREASDLPSLAIKIITGPVPSLPTCCSVEIADLCAALLCMSRKMRPSADEVLSRPLLRETMSLLLQEVNELRNVPASPKE</sequence>
<organism evidence="10 11">
    <name type="scientific">Polarella glacialis</name>
    <name type="common">Dinoflagellate</name>
    <dbReference type="NCBI Taxonomy" id="89957"/>
    <lineage>
        <taxon>Eukaryota</taxon>
        <taxon>Sar</taxon>
        <taxon>Alveolata</taxon>
        <taxon>Dinophyceae</taxon>
        <taxon>Suessiales</taxon>
        <taxon>Suessiaceae</taxon>
        <taxon>Polarella</taxon>
    </lineage>
</organism>
<keyword evidence="4 8" id="KW-0812">Transmembrane</keyword>
<feature type="transmembrane region" description="Helical" evidence="8">
    <location>
        <begin position="200"/>
        <end position="217"/>
    </location>
</feature>
<evidence type="ECO:0000256" key="3">
    <source>
        <dbReference type="ARBA" id="ARBA00022448"/>
    </source>
</evidence>
<dbReference type="InterPro" id="IPR011009">
    <property type="entry name" value="Kinase-like_dom_sf"/>
</dbReference>
<feature type="transmembrane region" description="Helical" evidence="8">
    <location>
        <begin position="119"/>
        <end position="140"/>
    </location>
</feature>
<evidence type="ECO:0000256" key="5">
    <source>
        <dbReference type="ARBA" id="ARBA00022989"/>
    </source>
</evidence>
<dbReference type="GO" id="GO:0097272">
    <property type="term" value="P:ammonium homeostasis"/>
    <property type="evidence" value="ECO:0007669"/>
    <property type="project" value="TreeGrafter"/>
</dbReference>
<evidence type="ECO:0000256" key="8">
    <source>
        <dbReference type="RuleBase" id="RU362002"/>
    </source>
</evidence>
<evidence type="ECO:0000256" key="2">
    <source>
        <dbReference type="ARBA" id="ARBA00005887"/>
    </source>
</evidence>
<dbReference type="Gene3D" id="1.10.510.10">
    <property type="entry name" value="Transferase(Phosphotransferase) domain 1"/>
    <property type="match status" value="1"/>
</dbReference>
<dbReference type="Proteomes" id="UP000654075">
    <property type="component" value="Unassembled WGS sequence"/>
</dbReference>
<comment type="similarity">
    <text evidence="2 8">Belongs to the ammonia transporter channel (TC 1.A.11.2) family.</text>
</comment>
<keyword evidence="7 8" id="KW-0924">Ammonia transport</keyword>
<dbReference type="AlphaFoldDB" id="A0A813FGA8"/>
<feature type="transmembrane region" description="Helical" evidence="8">
    <location>
        <begin position="28"/>
        <end position="48"/>
    </location>
</feature>
<reference evidence="10" key="1">
    <citation type="submission" date="2021-02" db="EMBL/GenBank/DDBJ databases">
        <authorList>
            <person name="Dougan E. K."/>
            <person name="Rhodes N."/>
            <person name="Thang M."/>
            <person name="Chan C."/>
        </authorList>
    </citation>
    <scope>NUCLEOTIDE SEQUENCE</scope>
</reference>
<dbReference type="SUPFAM" id="SSF111352">
    <property type="entry name" value="Ammonium transporter"/>
    <property type="match status" value="1"/>
</dbReference>
<feature type="transmembrane region" description="Helical" evidence="8">
    <location>
        <begin position="265"/>
        <end position="282"/>
    </location>
</feature>
<feature type="transmembrane region" description="Helical" evidence="8">
    <location>
        <begin position="372"/>
        <end position="396"/>
    </location>
</feature>
<feature type="transmembrane region" description="Helical" evidence="8">
    <location>
        <begin position="90"/>
        <end position="112"/>
    </location>
</feature>
<comment type="subcellular location">
    <subcellularLocation>
        <location evidence="8">Cell membrane</location>
        <topology evidence="8">Multi-pass membrane protein</topology>
    </subcellularLocation>
    <subcellularLocation>
        <location evidence="1">Membrane</location>
        <topology evidence="1">Multi-pass membrane protein</topology>
    </subcellularLocation>
</comment>
<gene>
    <name evidence="10" type="ORF">PGLA1383_LOCUS30998</name>
</gene>
<dbReference type="Gene3D" id="1.10.3430.10">
    <property type="entry name" value="Ammonium transporter AmtB like domains"/>
    <property type="match status" value="1"/>
</dbReference>
<evidence type="ECO:0000259" key="9">
    <source>
        <dbReference type="Pfam" id="PF00909"/>
    </source>
</evidence>
<evidence type="ECO:0000256" key="6">
    <source>
        <dbReference type="ARBA" id="ARBA00023136"/>
    </source>
</evidence>
<comment type="caution">
    <text evidence="10">The sequence shown here is derived from an EMBL/GenBank/DDBJ whole genome shotgun (WGS) entry which is preliminary data.</text>
</comment>
<dbReference type="PANTHER" id="PTHR11730:SF6">
    <property type="entry name" value="AMMONIUM TRANSPORTER"/>
    <property type="match status" value="1"/>
</dbReference>
<keyword evidence="3 8" id="KW-0813">Transport</keyword>
<accession>A0A813FGA8</accession>
<dbReference type="GO" id="GO:0005886">
    <property type="term" value="C:plasma membrane"/>
    <property type="evidence" value="ECO:0007669"/>
    <property type="project" value="UniProtKB-SubCell"/>
</dbReference>
<feature type="transmembrane region" description="Helical" evidence="8">
    <location>
        <begin position="160"/>
        <end position="180"/>
    </location>
</feature>
<keyword evidence="11" id="KW-1185">Reference proteome</keyword>
<feature type="transmembrane region" description="Helical" evidence="8">
    <location>
        <begin position="288"/>
        <end position="310"/>
    </location>
</feature>
<proteinExistence type="inferred from homology"/>
<dbReference type="PANTHER" id="PTHR11730">
    <property type="entry name" value="AMMONIUM TRANSPORTER"/>
    <property type="match status" value="1"/>
</dbReference>
<dbReference type="NCBIfam" id="TIGR00836">
    <property type="entry name" value="amt"/>
    <property type="match status" value="1"/>
</dbReference>
<dbReference type="InterPro" id="IPR024041">
    <property type="entry name" value="NH4_transpt_AmtB-like_dom"/>
</dbReference>
<feature type="domain" description="Ammonium transporter AmtB-like" evidence="9">
    <location>
        <begin position="1"/>
        <end position="420"/>
    </location>
</feature>
<evidence type="ECO:0000256" key="4">
    <source>
        <dbReference type="ARBA" id="ARBA00022692"/>
    </source>
</evidence>
<keyword evidence="6 8" id="KW-0472">Membrane</keyword>
<evidence type="ECO:0000256" key="7">
    <source>
        <dbReference type="ARBA" id="ARBA00023177"/>
    </source>
</evidence>
<dbReference type="OrthoDB" id="534912at2759"/>
<feature type="transmembrane region" description="Helical" evidence="8">
    <location>
        <begin position="237"/>
        <end position="258"/>
    </location>
</feature>
<comment type="caution">
    <text evidence="8">Lacks conserved residue(s) required for the propagation of feature annotation.</text>
</comment>
<dbReference type="InterPro" id="IPR029020">
    <property type="entry name" value="Ammonium/urea_transptr"/>
</dbReference>
<dbReference type="InterPro" id="IPR001905">
    <property type="entry name" value="Ammonium_transpt"/>
</dbReference>
<evidence type="ECO:0000313" key="10">
    <source>
        <dbReference type="EMBL" id="CAE8613221.1"/>
    </source>
</evidence>
<keyword evidence="5 8" id="KW-1133">Transmembrane helix</keyword>
<name>A0A813FGA8_POLGL</name>
<evidence type="ECO:0000256" key="1">
    <source>
        <dbReference type="ARBA" id="ARBA00004141"/>
    </source>
</evidence>
<evidence type="ECO:0000313" key="11">
    <source>
        <dbReference type="Proteomes" id="UP000654075"/>
    </source>
</evidence>
<dbReference type="SUPFAM" id="SSF56112">
    <property type="entry name" value="Protein kinase-like (PK-like)"/>
    <property type="match status" value="1"/>
</dbReference>